<evidence type="ECO:0000313" key="2">
    <source>
        <dbReference type="Proteomes" id="UP001162992"/>
    </source>
</evidence>
<sequence>MEKERERDERERETTEMALGHAISGHLSIPSTALSSPLLLLLPHSRLRTPSCFQSRKVYLLQKSKRCQGARAKVNFVDGQEAKRLATEEGYTILDIRDNSQYDRAHIPSSVHVPLFIDNNDNDIGTAINRALHNGFSGLFYGVAFTKPNPKFISEVEKTFSKDHKLLVVCQEGLRSGIAAEKLEGAGFQNLAYIASGLQSVKPGTFPKEGPKELEDAGKAGLVTIQGKFSAILGSVLVVAYLFLTLFPDQAEQLFFRNNQ</sequence>
<name>A0ACC2BH83_DIPCM</name>
<accession>A0ACC2BH83</accession>
<protein>
    <submittedName>
        <fullName evidence="1">Uncharacterized protein</fullName>
    </submittedName>
</protein>
<comment type="caution">
    <text evidence="1">The sequence shown here is derived from an EMBL/GenBank/DDBJ whole genome shotgun (WGS) entry which is preliminary data.</text>
</comment>
<evidence type="ECO:0000313" key="1">
    <source>
        <dbReference type="EMBL" id="KAJ7529101.1"/>
    </source>
</evidence>
<dbReference type="Proteomes" id="UP001162992">
    <property type="component" value="Chromosome 15"/>
</dbReference>
<organism evidence="1 2">
    <name type="scientific">Diphasiastrum complanatum</name>
    <name type="common">Issler's clubmoss</name>
    <name type="synonym">Lycopodium complanatum</name>
    <dbReference type="NCBI Taxonomy" id="34168"/>
    <lineage>
        <taxon>Eukaryota</taxon>
        <taxon>Viridiplantae</taxon>
        <taxon>Streptophyta</taxon>
        <taxon>Embryophyta</taxon>
        <taxon>Tracheophyta</taxon>
        <taxon>Lycopodiopsida</taxon>
        <taxon>Lycopodiales</taxon>
        <taxon>Lycopodiaceae</taxon>
        <taxon>Lycopodioideae</taxon>
        <taxon>Diphasiastrum</taxon>
    </lineage>
</organism>
<keyword evidence="2" id="KW-1185">Reference proteome</keyword>
<gene>
    <name evidence="1" type="ORF">O6H91_15G033900</name>
</gene>
<dbReference type="EMBL" id="CM055106">
    <property type="protein sequence ID" value="KAJ7529101.1"/>
    <property type="molecule type" value="Genomic_DNA"/>
</dbReference>
<reference evidence="2" key="1">
    <citation type="journal article" date="2024" name="Proc. Natl. Acad. Sci. U.S.A.">
        <title>Extraordinary preservation of gene collinearity over three hundred million years revealed in homosporous lycophytes.</title>
        <authorList>
            <person name="Li C."/>
            <person name="Wickell D."/>
            <person name="Kuo L.Y."/>
            <person name="Chen X."/>
            <person name="Nie B."/>
            <person name="Liao X."/>
            <person name="Peng D."/>
            <person name="Ji J."/>
            <person name="Jenkins J."/>
            <person name="Williams M."/>
            <person name="Shu S."/>
            <person name="Plott C."/>
            <person name="Barry K."/>
            <person name="Rajasekar S."/>
            <person name="Grimwood J."/>
            <person name="Han X."/>
            <person name="Sun S."/>
            <person name="Hou Z."/>
            <person name="He W."/>
            <person name="Dai G."/>
            <person name="Sun C."/>
            <person name="Schmutz J."/>
            <person name="Leebens-Mack J.H."/>
            <person name="Li F.W."/>
            <person name="Wang L."/>
        </authorList>
    </citation>
    <scope>NUCLEOTIDE SEQUENCE [LARGE SCALE GENOMIC DNA]</scope>
    <source>
        <strain evidence="2">cv. PW_Plant_1</strain>
    </source>
</reference>
<proteinExistence type="predicted"/>